<feature type="domain" description="Sushi" evidence="5">
    <location>
        <begin position="12"/>
        <end position="68"/>
    </location>
</feature>
<keyword evidence="3" id="KW-1015">Disulfide bond</keyword>
<protein>
    <recommendedName>
        <fullName evidence="5">Sushi domain-containing protein</fullName>
    </recommendedName>
</protein>
<name>A0ABN8NNL9_9CNID</name>
<dbReference type="Gene3D" id="2.10.70.10">
    <property type="entry name" value="Complement Module, domain 1"/>
    <property type="match status" value="2"/>
</dbReference>
<evidence type="ECO:0000313" key="7">
    <source>
        <dbReference type="Proteomes" id="UP001159405"/>
    </source>
</evidence>
<dbReference type="SUPFAM" id="SSF57535">
    <property type="entry name" value="Complement control module/SCR domain"/>
    <property type="match status" value="2"/>
</dbReference>
<dbReference type="CDD" id="cd00033">
    <property type="entry name" value="CCP"/>
    <property type="match status" value="2"/>
</dbReference>
<comment type="caution">
    <text evidence="4">Lacks conserved residue(s) required for the propagation of feature annotation.</text>
</comment>
<accession>A0ABN8NNL9</accession>
<dbReference type="PROSITE" id="PS50923">
    <property type="entry name" value="SUSHI"/>
    <property type="match status" value="2"/>
</dbReference>
<evidence type="ECO:0000256" key="3">
    <source>
        <dbReference type="ARBA" id="ARBA00023157"/>
    </source>
</evidence>
<dbReference type="Proteomes" id="UP001159405">
    <property type="component" value="Unassembled WGS sequence"/>
</dbReference>
<dbReference type="EMBL" id="CALNXK010000027">
    <property type="protein sequence ID" value="CAH3114366.1"/>
    <property type="molecule type" value="Genomic_DNA"/>
</dbReference>
<dbReference type="Pfam" id="PF00084">
    <property type="entry name" value="Sushi"/>
    <property type="match status" value="2"/>
</dbReference>
<comment type="caution">
    <text evidence="6">The sequence shown here is derived from an EMBL/GenBank/DDBJ whole genome shotgun (WGS) entry which is preliminary data.</text>
</comment>
<evidence type="ECO:0000256" key="1">
    <source>
        <dbReference type="ARBA" id="ARBA00022729"/>
    </source>
</evidence>
<evidence type="ECO:0000256" key="2">
    <source>
        <dbReference type="ARBA" id="ARBA00022737"/>
    </source>
</evidence>
<dbReference type="PANTHER" id="PTHR45656">
    <property type="entry name" value="PROTEIN CBR-CLEC-78"/>
    <property type="match status" value="1"/>
</dbReference>
<gene>
    <name evidence="6" type="ORF">PLOB_00022874</name>
</gene>
<keyword evidence="2" id="KW-0677">Repeat</keyword>
<dbReference type="InterPro" id="IPR000436">
    <property type="entry name" value="Sushi_SCR_CCP_dom"/>
</dbReference>
<keyword evidence="4" id="KW-0768">Sushi</keyword>
<reference evidence="6 7" key="1">
    <citation type="submission" date="2022-05" db="EMBL/GenBank/DDBJ databases">
        <authorList>
            <consortium name="Genoscope - CEA"/>
            <person name="William W."/>
        </authorList>
    </citation>
    <scope>NUCLEOTIDE SEQUENCE [LARGE SCALE GENOMIC DNA]</scope>
</reference>
<sequence>MFPFSSHFDFAAPCPDPGVPYQGQTIDQDFRHGRTVRFTCPINYVMEGVAAITCTDGQWNNNKPSCKAPCERPADPTYGRKRGGDFRHGRFVTFYCYSGYQRVGAASVVCNDGKWNNQVPLCKG</sequence>
<feature type="domain" description="Sushi" evidence="5">
    <location>
        <begin position="69"/>
        <end position="124"/>
    </location>
</feature>
<dbReference type="SMART" id="SM00032">
    <property type="entry name" value="CCP"/>
    <property type="match status" value="2"/>
</dbReference>
<dbReference type="InterPro" id="IPR051277">
    <property type="entry name" value="SEZ6_CSMD_C4BPB_Regulators"/>
</dbReference>
<proteinExistence type="predicted"/>
<keyword evidence="1" id="KW-0732">Signal</keyword>
<keyword evidence="7" id="KW-1185">Reference proteome</keyword>
<evidence type="ECO:0000259" key="5">
    <source>
        <dbReference type="PROSITE" id="PS50923"/>
    </source>
</evidence>
<evidence type="ECO:0000256" key="4">
    <source>
        <dbReference type="PROSITE-ProRule" id="PRU00302"/>
    </source>
</evidence>
<organism evidence="6 7">
    <name type="scientific">Porites lobata</name>
    <dbReference type="NCBI Taxonomy" id="104759"/>
    <lineage>
        <taxon>Eukaryota</taxon>
        <taxon>Metazoa</taxon>
        <taxon>Cnidaria</taxon>
        <taxon>Anthozoa</taxon>
        <taxon>Hexacorallia</taxon>
        <taxon>Scleractinia</taxon>
        <taxon>Fungiina</taxon>
        <taxon>Poritidae</taxon>
        <taxon>Porites</taxon>
    </lineage>
</organism>
<dbReference type="InterPro" id="IPR035976">
    <property type="entry name" value="Sushi/SCR/CCP_sf"/>
</dbReference>
<evidence type="ECO:0000313" key="6">
    <source>
        <dbReference type="EMBL" id="CAH3114366.1"/>
    </source>
</evidence>
<feature type="non-terminal residue" evidence="6">
    <location>
        <position position="124"/>
    </location>
</feature>
<dbReference type="PANTHER" id="PTHR45656:SF4">
    <property type="entry name" value="PROTEIN CBR-CLEC-78"/>
    <property type="match status" value="1"/>
</dbReference>